<evidence type="ECO:0000313" key="4">
    <source>
        <dbReference type="Proteomes" id="UP000225954"/>
    </source>
</evidence>
<dbReference type="EMBL" id="KT716399">
    <property type="protein sequence ID" value="ALH46221.1"/>
    <property type="molecule type" value="Genomic_DNA"/>
</dbReference>
<feature type="domain" description="Dit-like phage tail protein N-terminal" evidence="2">
    <location>
        <begin position="27"/>
        <end position="198"/>
    </location>
</feature>
<proteinExistence type="predicted"/>
<name>A0A0N9S7F7_9CAUD</name>
<gene>
    <name evidence="3" type="ORF">POR1_16</name>
</gene>
<reference evidence="3 4" key="1">
    <citation type="journal article" date="2016" name="Genome Announc.">
        <title>Genome Sequences of Pseudomonas oryzihabitans Phage POR1 and Pseudomonas aeruginosa Phage PAE1.</title>
        <authorList>
            <person name="Dyson Z.A."/>
            <person name="Seviour R.J."/>
            <person name="Tucci J."/>
            <person name="Petrovski S."/>
        </authorList>
    </citation>
    <scope>NUCLEOTIDE SEQUENCE [LARGE SCALE GENOMIC DNA]</scope>
</reference>
<feature type="compositionally biased region" description="Low complexity" evidence="1">
    <location>
        <begin position="207"/>
        <end position="219"/>
    </location>
</feature>
<keyword evidence="4" id="KW-1185">Reference proteome</keyword>
<dbReference type="Pfam" id="PF21821">
    <property type="entry name" value="Dit_like"/>
    <property type="match status" value="1"/>
</dbReference>
<dbReference type="InterPro" id="IPR048494">
    <property type="entry name" value="Dit-like_N"/>
</dbReference>
<organism evidence="3 4">
    <name type="scientific">Pseudomonas phage POR1</name>
    <dbReference type="NCBI Taxonomy" id="1718594"/>
    <lineage>
        <taxon>Viruses</taxon>
        <taxon>Duplodnaviria</taxon>
        <taxon>Heunggongvirae</taxon>
        <taxon>Uroviricota</taxon>
        <taxon>Caudoviricetes</taxon>
        <taxon>Porunavirus</taxon>
        <taxon>Porunavirus POR1</taxon>
    </lineage>
</organism>
<evidence type="ECO:0000313" key="3">
    <source>
        <dbReference type="EMBL" id="ALH46221.1"/>
    </source>
</evidence>
<dbReference type="Proteomes" id="UP000225954">
    <property type="component" value="Segment"/>
</dbReference>
<sequence>MSLVSLAFSQSAGGVLGRSTVVGGLLFDAATEETLTLENDVTEHPVEQGADISDHIREKPDTLTISGLVGDCVIALMPNAVQLVKNVMNGDSLFAGPKNPFGSSISSSDLGAARQAINSAKRLPGSGRSRLMQAIATLYAARASKMKVAVVTGIRYYDNFYITNISVSRANDNLGGGMLRITINLKTIRLVQTQTGTLEYPPSPNDTKTASKASTTKNKGAGNQKAVPAGSSTGGKITAVLSADT</sequence>
<feature type="region of interest" description="Disordered" evidence="1">
    <location>
        <begin position="196"/>
        <end position="245"/>
    </location>
</feature>
<evidence type="ECO:0000256" key="1">
    <source>
        <dbReference type="SAM" id="MobiDB-lite"/>
    </source>
</evidence>
<evidence type="ECO:0000259" key="2">
    <source>
        <dbReference type="Pfam" id="PF21821"/>
    </source>
</evidence>
<protein>
    <submittedName>
        <fullName evidence="3">Putative structural protein</fullName>
    </submittedName>
</protein>
<accession>A0A0N9S7F7</accession>